<feature type="domain" description="C3H1-type" evidence="7">
    <location>
        <begin position="319"/>
        <end position="347"/>
    </location>
</feature>
<feature type="zinc finger region" description="C3H1-type" evidence="5">
    <location>
        <begin position="319"/>
        <end position="347"/>
    </location>
</feature>
<evidence type="ECO:0000256" key="5">
    <source>
        <dbReference type="PROSITE-ProRule" id="PRU00723"/>
    </source>
</evidence>
<feature type="zinc finger region" description="C3H1-type" evidence="5">
    <location>
        <begin position="292"/>
        <end position="318"/>
    </location>
</feature>
<dbReference type="Gene3D" id="6.10.250.3220">
    <property type="match status" value="1"/>
</dbReference>
<dbReference type="PROSITE" id="PS50103">
    <property type="entry name" value="ZF_C3H1"/>
    <property type="match status" value="4"/>
</dbReference>
<dbReference type="GO" id="GO:0005634">
    <property type="term" value="C:nucleus"/>
    <property type="evidence" value="ECO:0007669"/>
    <property type="project" value="TreeGrafter"/>
</dbReference>
<keyword evidence="9" id="KW-1185">Reference proteome</keyword>
<dbReference type="Pfam" id="PF00642">
    <property type="entry name" value="zf-CCCH"/>
    <property type="match status" value="1"/>
</dbReference>
<evidence type="ECO:0000256" key="4">
    <source>
        <dbReference type="ARBA" id="ARBA00022833"/>
    </source>
</evidence>
<dbReference type="OrthoDB" id="410307at2759"/>
<dbReference type="EMBL" id="JAPEVB010000001">
    <property type="protein sequence ID" value="KAJ4396778.1"/>
    <property type="molecule type" value="Genomic_DNA"/>
</dbReference>
<protein>
    <recommendedName>
        <fullName evidence="7">C3H1-type domain-containing protein</fullName>
    </recommendedName>
</protein>
<evidence type="ECO:0000259" key="7">
    <source>
        <dbReference type="PROSITE" id="PS50103"/>
    </source>
</evidence>
<dbReference type="SUPFAM" id="SSF90229">
    <property type="entry name" value="CCCH zinc finger"/>
    <property type="match status" value="2"/>
</dbReference>
<dbReference type="SMART" id="SM00356">
    <property type="entry name" value="ZnF_C3H1"/>
    <property type="match status" value="4"/>
</dbReference>
<feature type="domain" description="C3H1-type" evidence="7">
    <location>
        <begin position="292"/>
        <end position="318"/>
    </location>
</feature>
<feature type="compositionally biased region" description="Acidic residues" evidence="6">
    <location>
        <begin position="384"/>
        <end position="416"/>
    </location>
</feature>
<keyword evidence="3 5" id="KW-0863">Zinc-finger</keyword>
<dbReference type="FunFam" id="4.10.1000.10:FF:000022">
    <property type="entry name" value="Zinc finger CCCH domain-containing protein 7"/>
    <property type="match status" value="1"/>
</dbReference>
<keyword evidence="2" id="KW-0677">Repeat</keyword>
<gene>
    <name evidence="8" type="ORF">N0V93_001000</name>
</gene>
<dbReference type="AlphaFoldDB" id="A0A9W8Z2X2"/>
<feature type="region of interest" description="Disordered" evidence="6">
    <location>
        <begin position="72"/>
        <end position="101"/>
    </location>
</feature>
<evidence type="ECO:0000313" key="9">
    <source>
        <dbReference type="Proteomes" id="UP001140453"/>
    </source>
</evidence>
<evidence type="ECO:0000256" key="6">
    <source>
        <dbReference type="SAM" id="MobiDB-lite"/>
    </source>
</evidence>
<evidence type="ECO:0000256" key="1">
    <source>
        <dbReference type="ARBA" id="ARBA00022723"/>
    </source>
</evidence>
<evidence type="ECO:0000256" key="2">
    <source>
        <dbReference type="ARBA" id="ARBA00022737"/>
    </source>
</evidence>
<keyword evidence="1 5" id="KW-0479">Metal-binding</keyword>
<reference evidence="8" key="1">
    <citation type="submission" date="2022-10" db="EMBL/GenBank/DDBJ databases">
        <title>Tapping the CABI collections for fungal endophytes: first genome assemblies for Collariella, Neodidymelliopsis, Ascochyta clinopodiicola, Didymella pomorum, Didymosphaeria variabile, Neocosmospora piperis and Neocucurbitaria cava.</title>
        <authorList>
            <person name="Hill R."/>
        </authorList>
    </citation>
    <scope>NUCLEOTIDE SEQUENCE</scope>
    <source>
        <strain evidence="8">IMI 355082</strain>
    </source>
</reference>
<dbReference type="Gene3D" id="4.10.1000.10">
    <property type="entry name" value="Zinc finger, CCCH-type"/>
    <property type="match status" value="2"/>
</dbReference>
<evidence type="ECO:0000256" key="3">
    <source>
        <dbReference type="ARBA" id="ARBA00022771"/>
    </source>
</evidence>
<name>A0A9W8Z2X2_9PEZI</name>
<feature type="zinc finger region" description="C3H1-type" evidence="5">
    <location>
        <begin position="236"/>
        <end position="264"/>
    </location>
</feature>
<dbReference type="Proteomes" id="UP001140453">
    <property type="component" value="Unassembled WGS sequence"/>
</dbReference>
<feature type="compositionally biased region" description="Low complexity" evidence="6">
    <location>
        <begin position="87"/>
        <end position="98"/>
    </location>
</feature>
<dbReference type="InterPro" id="IPR000571">
    <property type="entry name" value="Znf_CCCH"/>
</dbReference>
<comment type="caution">
    <text evidence="8">The sequence shown here is derived from an EMBL/GenBank/DDBJ whole genome shotgun (WGS) entry which is preliminary data.</text>
</comment>
<sequence length="431" mass="46723">MSEEQRLLDQISQIAGQINRAKNEAAGIAPAPPSYVQSRPYGYGRGRGGYYRGNAHRGGYRVAKPATHRHRTLVLNNTTPSNPTGDSTSTSASTSASSPAWVTKSDRHLQLINTNIYQEHTDARAKAIEQTRLQRLRQKENRERNRLMNHLTSSGFPSAVSTDPASAPVYEIIVDGIKFSVVKGGSKLVKVSGDANAPKLTPKVATVGGVKFYRTKNGNMYRQAAVQAQRRSGAVSKINVPCNKFSTTGSCPKGPACRYIHDYAKVSACKNLLQKGSCVYGDQCNLSHDLTAERTPHCVHYAKGNCSKDDCAYTHRVLSPGAPVCRDFGIYGYCDKGISCPNRHSFECPDFSNTGVCNTKGCKLPHREYANVLRKAAAAREQALAEEDDGDDPSSDEGDSVGSDEVDSDEVDEFVGDDGSVGFGDQDFISL</sequence>
<evidence type="ECO:0000313" key="8">
    <source>
        <dbReference type="EMBL" id="KAJ4396778.1"/>
    </source>
</evidence>
<dbReference type="PANTHER" id="PTHR46156:SF1">
    <property type="entry name" value="ZINC FINGER CCCH DOMAIN-CONTAINING PROTEIN 3"/>
    <property type="match status" value="1"/>
</dbReference>
<dbReference type="InterPro" id="IPR036855">
    <property type="entry name" value="Znf_CCCH_sf"/>
</dbReference>
<feature type="region of interest" description="Disordered" evidence="6">
    <location>
        <begin position="380"/>
        <end position="431"/>
    </location>
</feature>
<feature type="domain" description="C3H1-type" evidence="7">
    <location>
        <begin position="236"/>
        <end position="264"/>
    </location>
</feature>
<organism evidence="8 9">
    <name type="scientific">Gnomoniopsis smithogilvyi</name>
    <dbReference type="NCBI Taxonomy" id="1191159"/>
    <lineage>
        <taxon>Eukaryota</taxon>
        <taxon>Fungi</taxon>
        <taxon>Dikarya</taxon>
        <taxon>Ascomycota</taxon>
        <taxon>Pezizomycotina</taxon>
        <taxon>Sordariomycetes</taxon>
        <taxon>Sordariomycetidae</taxon>
        <taxon>Diaporthales</taxon>
        <taxon>Gnomoniaceae</taxon>
        <taxon>Gnomoniopsis</taxon>
    </lineage>
</organism>
<feature type="zinc finger region" description="C3H1-type" evidence="5">
    <location>
        <begin position="268"/>
        <end position="291"/>
    </location>
</feature>
<keyword evidence="4 5" id="KW-0862">Zinc</keyword>
<proteinExistence type="predicted"/>
<dbReference type="GO" id="GO:0008270">
    <property type="term" value="F:zinc ion binding"/>
    <property type="evidence" value="ECO:0007669"/>
    <property type="project" value="UniProtKB-KW"/>
</dbReference>
<dbReference type="PANTHER" id="PTHR46156">
    <property type="entry name" value="CCCH ZINGC FINGER"/>
    <property type="match status" value="1"/>
</dbReference>
<feature type="compositionally biased region" description="Polar residues" evidence="6">
    <location>
        <begin position="74"/>
        <end position="86"/>
    </location>
</feature>
<accession>A0A9W8Z2X2</accession>
<feature type="domain" description="C3H1-type" evidence="7">
    <location>
        <begin position="268"/>
        <end position="291"/>
    </location>
</feature>